<proteinExistence type="predicted"/>
<gene>
    <name evidence="2" type="ORF">OEZ85_002504</name>
</gene>
<evidence type="ECO:0000313" key="2">
    <source>
        <dbReference type="EMBL" id="WIA13934.1"/>
    </source>
</evidence>
<accession>A0ABY8TXS2</accession>
<dbReference type="Proteomes" id="UP001244341">
    <property type="component" value="Chromosome 5b"/>
</dbReference>
<feature type="signal peptide" evidence="1">
    <location>
        <begin position="1"/>
        <end position="26"/>
    </location>
</feature>
<sequence length="102" mass="10505">MVLSKSSCKFVLAGVLVICLVMAVSSRPLSSSSGPAHSCGDSSTAVRPNSLLDAAGWDAVLSSVRRLLGSAPVNKDHMNHMNAIRKEAIVLAFPKEAGAAGD</sequence>
<organism evidence="2 3">
    <name type="scientific">Tetradesmus obliquus</name>
    <name type="common">Green alga</name>
    <name type="synonym">Acutodesmus obliquus</name>
    <dbReference type="NCBI Taxonomy" id="3088"/>
    <lineage>
        <taxon>Eukaryota</taxon>
        <taxon>Viridiplantae</taxon>
        <taxon>Chlorophyta</taxon>
        <taxon>core chlorophytes</taxon>
        <taxon>Chlorophyceae</taxon>
        <taxon>CS clade</taxon>
        <taxon>Sphaeropleales</taxon>
        <taxon>Scenedesmaceae</taxon>
        <taxon>Tetradesmus</taxon>
    </lineage>
</organism>
<keyword evidence="3" id="KW-1185">Reference proteome</keyword>
<evidence type="ECO:0000313" key="3">
    <source>
        <dbReference type="Proteomes" id="UP001244341"/>
    </source>
</evidence>
<keyword evidence="1" id="KW-0732">Signal</keyword>
<reference evidence="2 3" key="1">
    <citation type="submission" date="2023-05" db="EMBL/GenBank/DDBJ databases">
        <title>A 100% complete, gapless, phased diploid assembly of the Scenedesmus obliquus UTEX 3031 genome.</title>
        <authorList>
            <person name="Biondi T.C."/>
            <person name="Hanschen E.R."/>
            <person name="Kwon T."/>
            <person name="Eng W."/>
            <person name="Kruse C.P.S."/>
            <person name="Koehler S.I."/>
            <person name="Kunde Y."/>
            <person name="Gleasner C.D."/>
            <person name="You Mak K.T."/>
            <person name="Polle J."/>
            <person name="Hovde B.T."/>
            <person name="Starkenburg S.R."/>
        </authorList>
    </citation>
    <scope>NUCLEOTIDE SEQUENCE [LARGE SCALE GENOMIC DNA]</scope>
    <source>
        <strain evidence="2 3">DOE0152z</strain>
    </source>
</reference>
<protein>
    <submittedName>
        <fullName evidence="2">Uncharacterized protein</fullName>
    </submittedName>
</protein>
<dbReference type="EMBL" id="CP126212">
    <property type="protein sequence ID" value="WIA13934.1"/>
    <property type="molecule type" value="Genomic_DNA"/>
</dbReference>
<evidence type="ECO:0000256" key="1">
    <source>
        <dbReference type="SAM" id="SignalP"/>
    </source>
</evidence>
<name>A0ABY8TXS2_TETOB</name>
<feature type="chain" id="PRO_5047391729" evidence="1">
    <location>
        <begin position="27"/>
        <end position="102"/>
    </location>
</feature>